<dbReference type="PROSITE" id="PS00388">
    <property type="entry name" value="PROTEASOME_ALPHA_1"/>
    <property type="match status" value="1"/>
</dbReference>
<dbReference type="GeneID" id="42364939"/>
<comment type="function">
    <text evidence="5">Component of the proteasome core, a large protease complex with broad specificity involved in protein degradation.</text>
</comment>
<dbReference type="RefSeq" id="WP_153550191.1">
    <property type="nucleotide sequence ID" value="NZ_CP040089.1"/>
</dbReference>
<evidence type="ECO:0000259" key="6">
    <source>
        <dbReference type="PROSITE" id="PS00388"/>
    </source>
</evidence>
<dbReference type="NCBIfam" id="NF003075">
    <property type="entry name" value="PRK03996.1"/>
    <property type="match status" value="1"/>
</dbReference>
<dbReference type="Pfam" id="PF00227">
    <property type="entry name" value="Proteasome"/>
    <property type="match status" value="1"/>
</dbReference>
<dbReference type="GO" id="GO:0006511">
    <property type="term" value="P:ubiquitin-dependent protein catabolic process"/>
    <property type="evidence" value="ECO:0007669"/>
    <property type="project" value="InterPro"/>
</dbReference>
<dbReference type="InterPro" id="IPR023332">
    <property type="entry name" value="Proteasome_alpha-type"/>
</dbReference>
<evidence type="ECO:0000256" key="2">
    <source>
        <dbReference type="ARBA" id="ARBA00022490"/>
    </source>
</evidence>
<dbReference type="GO" id="GO:0004175">
    <property type="term" value="F:endopeptidase activity"/>
    <property type="evidence" value="ECO:0007669"/>
    <property type="project" value="UniProtKB-ARBA"/>
</dbReference>
<comment type="subunit">
    <text evidence="5">The 20S proteasome core is composed of 14 alpha and 14 beta subunits that assemble into four stacked heptameric rings, resulting in a barrel-shaped structure. The two inner rings, each composed of seven catalytic beta subunits, are sandwiched by two outer rings, each composed of seven alpha subunits. The catalytic chamber with the active sites is on the inside of the barrel. Has a gated structure, the ends of the cylinder being occluded by the N-termini of the alpha-subunits. Is capped at one or both ends by the proteasome regulatory ATPase, PAN.</text>
</comment>
<evidence type="ECO:0000256" key="5">
    <source>
        <dbReference type="RuleBase" id="RU000552"/>
    </source>
</evidence>
<dbReference type="PROSITE" id="PS51475">
    <property type="entry name" value="PROTEASOME_ALPHA_2"/>
    <property type="match status" value="1"/>
</dbReference>
<dbReference type="Proteomes" id="UP000377803">
    <property type="component" value="Chromosome"/>
</dbReference>
<evidence type="ECO:0000256" key="3">
    <source>
        <dbReference type="ARBA" id="ARBA00022942"/>
    </source>
</evidence>
<accession>A0A5Q0UGD9</accession>
<evidence type="ECO:0000256" key="1">
    <source>
        <dbReference type="ARBA" id="ARBA00004496"/>
    </source>
</evidence>
<protein>
    <recommendedName>
        <fullName evidence="5">Proteasome subunit alpha</fullName>
    </recommendedName>
</protein>
<reference evidence="8" key="1">
    <citation type="submission" date="2019-05" db="EMBL/GenBank/DDBJ databases">
        <title>Candidatus Nanohalobium constans, a novel model system to study the DPANN nano-sized archaea: genomic and physiological characterization of a nanoarchaeon co-cultured with its chitinotrophic host.</title>
        <authorList>
            <person name="La Cono V."/>
            <person name="Arcadi E."/>
            <person name="Crisafi F."/>
            <person name="Denaro R."/>
            <person name="La Spada G."/>
            <person name="Messina E."/>
            <person name="Smedile F."/>
            <person name="Toshchakov S.V."/>
            <person name="Shevchenko M.A."/>
            <person name="Golyshin P.N."/>
            <person name="Golyshina O.V."/>
            <person name="Ferrer M."/>
            <person name="Rohde M."/>
            <person name="Mushegian A."/>
            <person name="Sorokin D.Y."/>
            <person name="Giuliano L."/>
            <person name="Yakimov M.M."/>
        </authorList>
    </citation>
    <scope>NUCLEOTIDE SEQUENCE [LARGE SCALE GENOMIC DNA]</scope>
    <source>
        <strain evidence="8">LC1Nh</strain>
    </source>
</reference>
<name>A0A5Q0UGD9_9ARCH</name>
<dbReference type="Gene3D" id="3.60.20.10">
    <property type="entry name" value="Glutamine Phosphoribosylpyrophosphate, subunit 1, domain 1"/>
    <property type="match status" value="1"/>
</dbReference>
<dbReference type="GO" id="GO:0019773">
    <property type="term" value="C:proteasome core complex, alpha-subunit complex"/>
    <property type="evidence" value="ECO:0007669"/>
    <property type="project" value="UniProtKB-UniRule"/>
</dbReference>
<dbReference type="AlphaFoldDB" id="A0A5Q0UGD9"/>
<dbReference type="EMBL" id="CP040089">
    <property type="protein sequence ID" value="QGA80451.1"/>
    <property type="molecule type" value="Genomic_DNA"/>
</dbReference>
<dbReference type="Pfam" id="PF10584">
    <property type="entry name" value="Proteasome_A_N"/>
    <property type="match status" value="1"/>
</dbReference>
<proteinExistence type="inferred from homology"/>
<dbReference type="InterPro" id="IPR050115">
    <property type="entry name" value="Proteasome_alpha"/>
</dbReference>
<dbReference type="CDD" id="cd01911">
    <property type="entry name" value="proteasome_alpha"/>
    <property type="match status" value="1"/>
</dbReference>
<keyword evidence="7" id="KW-0378">Hydrolase</keyword>
<dbReference type="GO" id="GO:0010498">
    <property type="term" value="P:proteasomal protein catabolic process"/>
    <property type="evidence" value="ECO:0007669"/>
    <property type="project" value="UniProtKB-ARBA"/>
</dbReference>
<evidence type="ECO:0000256" key="4">
    <source>
        <dbReference type="PROSITE-ProRule" id="PRU00808"/>
    </source>
</evidence>
<dbReference type="InterPro" id="IPR029055">
    <property type="entry name" value="Ntn_hydrolases_N"/>
</dbReference>
<dbReference type="FunFam" id="3.60.20.10:FF:000004">
    <property type="entry name" value="Proteasome subunit alpha type-4"/>
    <property type="match status" value="1"/>
</dbReference>
<keyword evidence="8" id="KW-1185">Reference proteome</keyword>
<evidence type="ECO:0000313" key="7">
    <source>
        <dbReference type="EMBL" id="QGA80451.1"/>
    </source>
</evidence>
<comment type="subcellular location">
    <subcellularLocation>
        <location evidence="1 5">Cytoplasm</location>
    </subcellularLocation>
</comment>
<dbReference type="PANTHER" id="PTHR11599">
    <property type="entry name" value="PROTEASOME SUBUNIT ALPHA/BETA"/>
    <property type="match status" value="1"/>
</dbReference>
<dbReference type="GO" id="GO:0005737">
    <property type="term" value="C:cytoplasm"/>
    <property type="evidence" value="ECO:0007669"/>
    <property type="project" value="UniProtKB-SubCell"/>
</dbReference>
<feature type="domain" description="Proteasome alpha-type subunits" evidence="6">
    <location>
        <begin position="10"/>
        <end position="32"/>
    </location>
</feature>
<dbReference type="SUPFAM" id="SSF56235">
    <property type="entry name" value="N-terminal nucleophile aminohydrolases (Ntn hydrolases)"/>
    <property type="match status" value="1"/>
</dbReference>
<dbReference type="InterPro" id="IPR000426">
    <property type="entry name" value="Proteasome_asu_N"/>
</dbReference>
<dbReference type="InterPro" id="IPR001353">
    <property type="entry name" value="Proteasome_sua/b"/>
</dbReference>
<sequence length="235" mass="26326">MQMTNQQQQYDRGITIFSPDGRLFQVEYAKEAVKKGATALGITYDEGTVLAATRSTPELQVRNPEKVFKVDEHLGIATSGLVADGRKLVDEARNEAQKHMMTYDEEIPTSVLAKFIADRCQHFTQYGGVRPYGLSTITGGIKDGNPKVYHTDPSGTLNQWNAIAIGKGREEANEHLEDEWERDLSEDEAIDLAVSALKEGEEDIELENIELSVVDEKDNFQRFTPEDLDEKGVEF</sequence>
<keyword evidence="2" id="KW-0963">Cytoplasm</keyword>
<dbReference type="OrthoDB" id="9421at2157"/>
<evidence type="ECO:0000313" key="8">
    <source>
        <dbReference type="Proteomes" id="UP000377803"/>
    </source>
</evidence>
<dbReference type="KEGG" id="ncon:LC1Nh_0554"/>
<gene>
    <name evidence="7" type="primary">psmA</name>
    <name evidence="7" type="ORF">LC1Nh_0554</name>
</gene>
<dbReference type="SMART" id="SM00948">
    <property type="entry name" value="Proteasome_A_N"/>
    <property type="match status" value="1"/>
</dbReference>
<comment type="similarity">
    <text evidence="4 5">Belongs to the peptidase T1A family.</text>
</comment>
<organism evidence="7 8">
    <name type="scientific">Candidatus Nanohalobium constans</name>
    <dbReference type="NCBI Taxonomy" id="2565781"/>
    <lineage>
        <taxon>Archaea</taxon>
        <taxon>Candidatus Nanohalarchaeota</taxon>
        <taxon>Candidatus Nanohalobia</taxon>
        <taxon>Candidatus Nanohalobiales</taxon>
        <taxon>Candidatus Nanohalobiaceae</taxon>
        <taxon>Candidatus Nanohalobium</taxon>
    </lineage>
</organism>
<keyword evidence="3 4" id="KW-0647">Proteasome</keyword>